<organism evidence="7 8">
    <name type="scientific">Gluconobacter sphaericus NBRC 12467</name>
    <dbReference type="NCBI Taxonomy" id="1307951"/>
    <lineage>
        <taxon>Bacteria</taxon>
        <taxon>Pseudomonadati</taxon>
        <taxon>Pseudomonadota</taxon>
        <taxon>Alphaproteobacteria</taxon>
        <taxon>Acetobacterales</taxon>
        <taxon>Acetobacteraceae</taxon>
        <taxon>Gluconobacter</taxon>
    </lineage>
</organism>
<evidence type="ECO:0000313" key="8">
    <source>
        <dbReference type="Proteomes" id="UP001156708"/>
    </source>
</evidence>
<dbReference type="Pfam" id="PF03073">
    <property type="entry name" value="TspO_MBR"/>
    <property type="match status" value="1"/>
</dbReference>
<keyword evidence="8" id="KW-1185">Reference proteome</keyword>
<evidence type="ECO:0000256" key="6">
    <source>
        <dbReference type="SAM" id="Phobius"/>
    </source>
</evidence>
<feature type="transmembrane region" description="Helical" evidence="6">
    <location>
        <begin position="48"/>
        <end position="67"/>
    </location>
</feature>
<dbReference type="EMBL" id="BSNZ01000007">
    <property type="protein sequence ID" value="GLQ84054.1"/>
    <property type="molecule type" value="Genomic_DNA"/>
</dbReference>
<sequence length="168" mass="18463">MGRLVDAVLAAGTVFGVQYAAREISPADDPSTRQWYNRLNKPYFNPPGPAYAVIWTLLDGLLAWSGYRLLRAEKSCCRTMALVLWALCVAGGGGVPVLRIPQAPARNRSGHLRRPDHDVRGLDLHGAQSGLQGGLDAGAVLRLAGVRNLHPRRNLAQELRLFFRERSE</sequence>
<dbReference type="InterPro" id="IPR038330">
    <property type="entry name" value="TspO/MBR-related_sf"/>
</dbReference>
<keyword evidence="5 6" id="KW-0472">Membrane</keyword>
<feature type="transmembrane region" description="Helical" evidence="6">
    <location>
        <begin position="79"/>
        <end position="98"/>
    </location>
</feature>
<comment type="caution">
    <text evidence="7">The sequence shown here is derived from an EMBL/GenBank/DDBJ whole genome shotgun (WGS) entry which is preliminary data.</text>
</comment>
<proteinExistence type="inferred from homology"/>
<evidence type="ECO:0000256" key="3">
    <source>
        <dbReference type="ARBA" id="ARBA00022692"/>
    </source>
</evidence>
<keyword evidence="3 6" id="KW-0812">Transmembrane</keyword>
<protein>
    <recommendedName>
        <fullName evidence="9">Tryptophan-rich sensory protein</fullName>
    </recommendedName>
</protein>
<evidence type="ECO:0000256" key="4">
    <source>
        <dbReference type="ARBA" id="ARBA00022989"/>
    </source>
</evidence>
<reference evidence="8" key="1">
    <citation type="journal article" date="2019" name="Int. J. Syst. Evol. Microbiol.">
        <title>The Global Catalogue of Microorganisms (GCM) 10K type strain sequencing project: providing services to taxonomists for standard genome sequencing and annotation.</title>
        <authorList>
            <consortium name="The Broad Institute Genomics Platform"/>
            <consortium name="The Broad Institute Genome Sequencing Center for Infectious Disease"/>
            <person name="Wu L."/>
            <person name="Ma J."/>
        </authorList>
    </citation>
    <scope>NUCLEOTIDE SEQUENCE [LARGE SCALE GENOMIC DNA]</scope>
    <source>
        <strain evidence="8">NBRC 12467</strain>
    </source>
</reference>
<dbReference type="GO" id="GO:0016020">
    <property type="term" value="C:membrane"/>
    <property type="evidence" value="ECO:0007669"/>
    <property type="project" value="UniProtKB-SubCell"/>
</dbReference>
<evidence type="ECO:0008006" key="9">
    <source>
        <dbReference type="Google" id="ProtNLM"/>
    </source>
</evidence>
<dbReference type="CDD" id="cd15904">
    <property type="entry name" value="TSPO_MBR"/>
    <property type="match status" value="1"/>
</dbReference>
<comment type="subcellular location">
    <subcellularLocation>
        <location evidence="1">Membrane</location>
        <topology evidence="1">Multi-pass membrane protein</topology>
    </subcellularLocation>
</comment>
<evidence type="ECO:0000256" key="1">
    <source>
        <dbReference type="ARBA" id="ARBA00004141"/>
    </source>
</evidence>
<dbReference type="InterPro" id="IPR004307">
    <property type="entry name" value="TspO_MBR"/>
</dbReference>
<accession>A0AA37WB13</accession>
<dbReference type="Gene3D" id="1.20.1260.100">
    <property type="entry name" value="TspO/MBR protein"/>
    <property type="match status" value="1"/>
</dbReference>
<gene>
    <name evidence="7" type="ORF">GCM10007872_09620</name>
</gene>
<keyword evidence="4 6" id="KW-1133">Transmembrane helix</keyword>
<evidence type="ECO:0000256" key="2">
    <source>
        <dbReference type="ARBA" id="ARBA00007524"/>
    </source>
</evidence>
<comment type="similarity">
    <text evidence="2">Belongs to the TspO/BZRP family.</text>
</comment>
<evidence type="ECO:0000256" key="5">
    <source>
        <dbReference type="ARBA" id="ARBA00023136"/>
    </source>
</evidence>
<name>A0AA37WB13_9PROT</name>
<dbReference type="Proteomes" id="UP001156708">
    <property type="component" value="Unassembled WGS sequence"/>
</dbReference>
<evidence type="ECO:0000313" key="7">
    <source>
        <dbReference type="EMBL" id="GLQ84054.1"/>
    </source>
</evidence>
<dbReference type="AlphaFoldDB" id="A0AA37WB13"/>